<dbReference type="InterPro" id="IPR007110">
    <property type="entry name" value="Ig-like_dom"/>
</dbReference>
<dbReference type="PANTHER" id="PTHR12080">
    <property type="entry name" value="SIGNALING LYMPHOCYTIC ACTIVATION MOLECULE"/>
    <property type="match status" value="1"/>
</dbReference>
<keyword evidence="2" id="KW-0732">Signal</keyword>
<sequence length="222" mass="23303">AFTSRPPSSLCTLSLDTPPSAQLLSAACASDGAEVTRAVGSSVTFSLQSPRGEVAAWTFHDDVIATVEFGNPPKPTFFDNNYKSRVAFTENGGALTISQLRLDDAGTYTAKVAGVKTTFTLHVYRELAVPTVTCMTQNCSADGCRYTLHCTASGSDSGDISYGWSMGGQPWGEGPTVLVESSLPDKPPLPFTCTARNPVSSRNATVTSPAALCTGNSHGKMH</sequence>
<comment type="subcellular location">
    <subcellularLocation>
        <location evidence="1">Membrane</location>
    </subcellularLocation>
</comment>
<evidence type="ECO:0000256" key="3">
    <source>
        <dbReference type="ARBA" id="ARBA00023136"/>
    </source>
</evidence>
<dbReference type="GO" id="GO:0016020">
    <property type="term" value="C:membrane"/>
    <property type="evidence" value="ECO:0007669"/>
    <property type="project" value="UniProtKB-SubCell"/>
</dbReference>
<dbReference type="SMART" id="SM00409">
    <property type="entry name" value="IG"/>
    <property type="match status" value="1"/>
</dbReference>
<evidence type="ECO:0000313" key="6">
    <source>
        <dbReference type="EMBL" id="NXS39782.1"/>
    </source>
</evidence>
<dbReference type="OrthoDB" id="8741746at2759"/>
<dbReference type="InterPro" id="IPR036179">
    <property type="entry name" value="Ig-like_dom_sf"/>
</dbReference>
<feature type="non-terminal residue" evidence="6">
    <location>
        <position position="222"/>
    </location>
</feature>
<evidence type="ECO:0000313" key="7">
    <source>
        <dbReference type="Proteomes" id="UP000528411"/>
    </source>
</evidence>
<protein>
    <submittedName>
        <fullName evidence="6">SLAF5 protein</fullName>
    </submittedName>
</protein>
<comment type="caution">
    <text evidence="6">The sequence shown here is derived from an EMBL/GenBank/DDBJ whole genome shotgun (WGS) entry which is preliminary data.</text>
</comment>
<dbReference type="AlphaFoldDB" id="A0A7L2U2B4"/>
<name>A0A7L2U2B4_BALRX</name>
<keyword evidence="7" id="KW-1185">Reference proteome</keyword>
<feature type="domain" description="Ig-like" evidence="5">
    <location>
        <begin position="130"/>
        <end position="207"/>
    </location>
</feature>
<keyword evidence="4" id="KW-0325">Glycoprotein</keyword>
<dbReference type="InterPro" id="IPR015631">
    <property type="entry name" value="CD2/SLAM_rcpt"/>
</dbReference>
<dbReference type="InterPro" id="IPR003599">
    <property type="entry name" value="Ig_sub"/>
</dbReference>
<proteinExistence type="predicted"/>
<keyword evidence="3" id="KW-0472">Membrane</keyword>
<dbReference type="PROSITE" id="PS50835">
    <property type="entry name" value="IG_LIKE"/>
    <property type="match status" value="1"/>
</dbReference>
<dbReference type="Gene3D" id="2.60.40.10">
    <property type="entry name" value="Immunoglobulins"/>
    <property type="match status" value="2"/>
</dbReference>
<dbReference type="PANTHER" id="PTHR12080:SF55">
    <property type="entry name" value="LYMPHOCYTE FUNCTION-ASSOCIATED ANTIGEN 3"/>
    <property type="match status" value="1"/>
</dbReference>
<dbReference type="SUPFAM" id="SSF48726">
    <property type="entry name" value="Immunoglobulin"/>
    <property type="match status" value="2"/>
</dbReference>
<evidence type="ECO:0000256" key="4">
    <source>
        <dbReference type="ARBA" id="ARBA00023180"/>
    </source>
</evidence>
<dbReference type="InterPro" id="IPR013783">
    <property type="entry name" value="Ig-like_fold"/>
</dbReference>
<feature type="non-terminal residue" evidence="6">
    <location>
        <position position="1"/>
    </location>
</feature>
<dbReference type="Proteomes" id="UP000528411">
    <property type="component" value="Unassembled WGS sequence"/>
</dbReference>
<gene>
    <name evidence="6" type="primary">Cd84</name>
    <name evidence="6" type="ORF">BALREX_R03128</name>
</gene>
<evidence type="ECO:0000259" key="5">
    <source>
        <dbReference type="PROSITE" id="PS50835"/>
    </source>
</evidence>
<reference evidence="6 7" key="1">
    <citation type="submission" date="2019-09" db="EMBL/GenBank/DDBJ databases">
        <title>Bird 10,000 Genomes (B10K) Project - Family phase.</title>
        <authorList>
            <person name="Zhang G."/>
        </authorList>
    </citation>
    <scope>NUCLEOTIDE SEQUENCE [LARGE SCALE GENOMIC DNA]</scope>
    <source>
        <strain evidence="6">B10K-DU-012-56</strain>
    </source>
</reference>
<dbReference type="EMBL" id="VYZW01005076">
    <property type="protein sequence ID" value="NXS39782.1"/>
    <property type="molecule type" value="Genomic_DNA"/>
</dbReference>
<evidence type="ECO:0000256" key="2">
    <source>
        <dbReference type="ARBA" id="ARBA00022729"/>
    </source>
</evidence>
<accession>A0A7L2U2B4</accession>
<evidence type="ECO:0000256" key="1">
    <source>
        <dbReference type="ARBA" id="ARBA00004370"/>
    </source>
</evidence>
<organism evidence="6 7">
    <name type="scientific">Balaeniceps rex</name>
    <name type="common">Shoebill</name>
    <dbReference type="NCBI Taxonomy" id="33584"/>
    <lineage>
        <taxon>Eukaryota</taxon>
        <taxon>Metazoa</taxon>
        <taxon>Chordata</taxon>
        <taxon>Craniata</taxon>
        <taxon>Vertebrata</taxon>
        <taxon>Euteleostomi</taxon>
        <taxon>Archelosauria</taxon>
        <taxon>Archosauria</taxon>
        <taxon>Dinosauria</taxon>
        <taxon>Saurischia</taxon>
        <taxon>Theropoda</taxon>
        <taxon>Coelurosauria</taxon>
        <taxon>Aves</taxon>
        <taxon>Neognathae</taxon>
        <taxon>Neoaves</taxon>
        <taxon>Aequornithes</taxon>
        <taxon>Pelecaniformes</taxon>
        <taxon>Balaenicipitidae</taxon>
        <taxon>Balaeniceps</taxon>
    </lineage>
</organism>